<gene>
    <name evidence="5" type="ORF">RM539_00835</name>
</gene>
<evidence type="ECO:0000313" key="5">
    <source>
        <dbReference type="EMBL" id="MDT0675127.1"/>
    </source>
</evidence>
<evidence type="ECO:0000256" key="1">
    <source>
        <dbReference type="ARBA" id="ARBA00008857"/>
    </source>
</evidence>
<dbReference type="InterPro" id="IPR010998">
    <property type="entry name" value="Integrase_recombinase_N"/>
</dbReference>
<name>A0ABU3D0R3_9FLAO</name>
<dbReference type="InterPro" id="IPR035386">
    <property type="entry name" value="Arm-DNA-bind_5"/>
</dbReference>
<dbReference type="PANTHER" id="PTHR30349">
    <property type="entry name" value="PHAGE INTEGRASE-RELATED"/>
    <property type="match status" value="1"/>
</dbReference>
<evidence type="ECO:0000313" key="6">
    <source>
        <dbReference type="Proteomes" id="UP001262582"/>
    </source>
</evidence>
<proteinExistence type="inferred from homology"/>
<dbReference type="Pfam" id="PF13102">
    <property type="entry name" value="Phage_int_SAM_5"/>
    <property type="match status" value="1"/>
</dbReference>
<keyword evidence="3" id="KW-0233">DNA recombination</keyword>
<protein>
    <submittedName>
        <fullName evidence="5">Tyrosine-type recombinase/integrase</fullName>
    </submittedName>
</protein>
<dbReference type="RefSeq" id="WP_311501571.1">
    <property type="nucleotide sequence ID" value="NZ_JAVRHK010000001.1"/>
</dbReference>
<reference evidence="5 6" key="1">
    <citation type="submission" date="2023-09" db="EMBL/GenBank/DDBJ databases">
        <authorList>
            <person name="Rey-Velasco X."/>
        </authorList>
    </citation>
    <scope>NUCLEOTIDE SEQUENCE [LARGE SCALE GENOMIC DNA]</scope>
    <source>
        <strain evidence="5 6">F117</strain>
    </source>
</reference>
<dbReference type="Proteomes" id="UP001262582">
    <property type="component" value="Unassembled WGS sequence"/>
</dbReference>
<dbReference type="EMBL" id="JAVRHK010000001">
    <property type="protein sequence ID" value="MDT0675127.1"/>
    <property type="molecule type" value="Genomic_DNA"/>
</dbReference>
<dbReference type="SUPFAM" id="SSF56349">
    <property type="entry name" value="DNA breaking-rejoining enzymes"/>
    <property type="match status" value="1"/>
</dbReference>
<dbReference type="PANTHER" id="PTHR30349:SF64">
    <property type="entry name" value="PROPHAGE INTEGRASE INTD-RELATED"/>
    <property type="match status" value="1"/>
</dbReference>
<dbReference type="InterPro" id="IPR050090">
    <property type="entry name" value="Tyrosine_recombinase_XerCD"/>
</dbReference>
<keyword evidence="2" id="KW-0238">DNA-binding</keyword>
<dbReference type="Gene3D" id="1.10.443.10">
    <property type="entry name" value="Intergrase catalytic core"/>
    <property type="match status" value="1"/>
</dbReference>
<accession>A0ABU3D0R3</accession>
<dbReference type="PROSITE" id="PS51898">
    <property type="entry name" value="TYR_RECOMBINASE"/>
    <property type="match status" value="1"/>
</dbReference>
<comment type="similarity">
    <text evidence="1">Belongs to the 'phage' integrase family.</text>
</comment>
<sequence length="450" mass="51615">MSTTVKITGKEDPKNRRYIYLNVRTTTNRKSRLKSLGIKVLKTHWSKDKQQVLSANANYKKFNEKINSILGQLNENYNSIEVLNVGNTIILDYWEKYIPTIENPSTKAAYRTAFNNFRLFLVNTKQPALKLAFLTPEIVKAYQTFLTTKGIGNLSGKIYLSFLKAIVNKAVKYQIVQYRVHPFIDTQTKPTCRKQSKSLNISQVNQISSIELPSKQNYGRKMFLFQLYGGGMRVGDLLLLKWENILVKEHGIYLSYFQNKTKKNVNSKLSYKAIHFLSIAFPIDIRHKIDLYLSNIEGYVLQLDNHEKTELDQLQLANKLKASQAQLNELIKVYLYQLTANELTTTVFDFAKDIEVQPNGYMSTAAKNKLISANQRLNYNLKEIAKKLKIPKFTSHAARHTYSQLLVDMGANVHHLSMLLGHSSIAITQNYISSLHNAKLDSYNDQLADL</sequence>
<dbReference type="Gene3D" id="1.10.150.130">
    <property type="match status" value="1"/>
</dbReference>
<dbReference type="InterPro" id="IPR002104">
    <property type="entry name" value="Integrase_catalytic"/>
</dbReference>
<dbReference type="InterPro" id="IPR025269">
    <property type="entry name" value="SAM-like_dom"/>
</dbReference>
<feature type="domain" description="Tyr recombinase" evidence="4">
    <location>
        <begin position="194"/>
        <end position="445"/>
    </location>
</feature>
<dbReference type="Pfam" id="PF17293">
    <property type="entry name" value="Arm-DNA-bind_5"/>
    <property type="match status" value="1"/>
</dbReference>
<dbReference type="InterPro" id="IPR011010">
    <property type="entry name" value="DNA_brk_join_enz"/>
</dbReference>
<organism evidence="5 6">
    <name type="scientific">Autumnicola musiva</name>
    <dbReference type="NCBI Taxonomy" id="3075589"/>
    <lineage>
        <taxon>Bacteria</taxon>
        <taxon>Pseudomonadati</taxon>
        <taxon>Bacteroidota</taxon>
        <taxon>Flavobacteriia</taxon>
        <taxon>Flavobacteriales</taxon>
        <taxon>Flavobacteriaceae</taxon>
        <taxon>Autumnicola</taxon>
    </lineage>
</organism>
<keyword evidence="6" id="KW-1185">Reference proteome</keyword>
<evidence type="ECO:0000256" key="3">
    <source>
        <dbReference type="ARBA" id="ARBA00023172"/>
    </source>
</evidence>
<dbReference type="Pfam" id="PF00589">
    <property type="entry name" value="Phage_integrase"/>
    <property type="match status" value="1"/>
</dbReference>
<evidence type="ECO:0000259" key="4">
    <source>
        <dbReference type="PROSITE" id="PS51898"/>
    </source>
</evidence>
<evidence type="ECO:0000256" key="2">
    <source>
        <dbReference type="ARBA" id="ARBA00023125"/>
    </source>
</evidence>
<comment type="caution">
    <text evidence="5">The sequence shown here is derived from an EMBL/GenBank/DDBJ whole genome shotgun (WGS) entry which is preliminary data.</text>
</comment>
<dbReference type="InterPro" id="IPR013762">
    <property type="entry name" value="Integrase-like_cat_sf"/>
</dbReference>